<dbReference type="AlphaFoldDB" id="A0A1U7PSW6"/>
<dbReference type="Gene3D" id="3.40.50.300">
    <property type="entry name" value="P-loop containing nucleotide triphosphate hydrolases"/>
    <property type="match status" value="1"/>
</dbReference>
<gene>
    <name evidence="2" type="ORF">SAMN05428946_2554</name>
</gene>
<sequence>MKGNYFSHHVNAIVSAIHQRLKDHQGPLIVSLDGGSGAGKSSLATEVSSSIKSTVIPCDDFFNISIPDKEWDSYSLEERCRLCIEWERIRNEVLSPLRSGEQAAYLPYYHSTTNDPATGLIIKEPSDIIILDGIYSSQWLNDLVHLTVLVAASPDVRYERHNLREGTEDIEWHQRWDPVEDYYFTVLRPPHTFDLVLVNESL</sequence>
<keyword evidence="2" id="KW-0808">Transferase</keyword>
<dbReference type="RefSeq" id="WP_076759395.1">
    <property type="nucleotide sequence ID" value="NZ_FTPL01000004.1"/>
</dbReference>
<evidence type="ECO:0000313" key="3">
    <source>
        <dbReference type="Proteomes" id="UP000187550"/>
    </source>
</evidence>
<proteinExistence type="predicted"/>
<feature type="domain" description="Phosphoribulokinase/uridine kinase" evidence="1">
    <location>
        <begin position="29"/>
        <end position="164"/>
    </location>
</feature>
<dbReference type="Pfam" id="PF00485">
    <property type="entry name" value="PRK"/>
    <property type="match status" value="1"/>
</dbReference>
<organism evidence="2 3">
    <name type="scientific">Edaphobacillus lindanitolerans</name>
    <dbReference type="NCBI Taxonomy" id="550447"/>
    <lineage>
        <taxon>Bacteria</taxon>
        <taxon>Bacillati</taxon>
        <taxon>Bacillota</taxon>
        <taxon>Bacilli</taxon>
        <taxon>Bacillales</taxon>
        <taxon>Bacillaceae</taxon>
        <taxon>Edaphobacillus</taxon>
    </lineage>
</organism>
<protein>
    <submittedName>
        <fullName evidence="2">Uridine kinase</fullName>
    </submittedName>
</protein>
<reference evidence="3" key="1">
    <citation type="submission" date="2017-01" db="EMBL/GenBank/DDBJ databases">
        <authorList>
            <person name="Varghese N."/>
            <person name="Submissions S."/>
        </authorList>
    </citation>
    <scope>NUCLEOTIDE SEQUENCE [LARGE SCALE GENOMIC DNA]</scope>
    <source>
        <strain evidence="3">MNA4</strain>
    </source>
</reference>
<dbReference type="OrthoDB" id="9810277at2"/>
<dbReference type="SUPFAM" id="SSF52540">
    <property type="entry name" value="P-loop containing nucleoside triphosphate hydrolases"/>
    <property type="match status" value="1"/>
</dbReference>
<keyword evidence="2" id="KW-0418">Kinase</keyword>
<name>A0A1U7PSW6_9BACI</name>
<dbReference type="EMBL" id="FTPL01000004">
    <property type="protein sequence ID" value="SIT90958.1"/>
    <property type="molecule type" value="Genomic_DNA"/>
</dbReference>
<accession>A0A1U7PSW6</accession>
<dbReference type="Proteomes" id="UP000187550">
    <property type="component" value="Unassembled WGS sequence"/>
</dbReference>
<evidence type="ECO:0000313" key="2">
    <source>
        <dbReference type="EMBL" id="SIT90958.1"/>
    </source>
</evidence>
<keyword evidence="3" id="KW-1185">Reference proteome</keyword>
<evidence type="ECO:0000259" key="1">
    <source>
        <dbReference type="Pfam" id="PF00485"/>
    </source>
</evidence>
<dbReference type="GO" id="GO:0016301">
    <property type="term" value="F:kinase activity"/>
    <property type="evidence" value="ECO:0007669"/>
    <property type="project" value="UniProtKB-KW"/>
</dbReference>
<dbReference type="InterPro" id="IPR006083">
    <property type="entry name" value="PRK/URK"/>
</dbReference>
<dbReference type="STRING" id="550447.SAMN05428946_2554"/>
<dbReference type="InterPro" id="IPR027417">
    <property type="entry name" value="P-loop_NTPase"/>
</dbReference>
<dbReference type="GO" id="GO:0005524">
    <property type="term" value="F:ATP binding"/>
    <property type="evidence" value="ECO:0007669"/>
    <property type="project" value="InterPro"/>
</dbReference>